<keyword evidence="3" id="KW-0830">Ubiquinone</keyword>
<keyword evidence="2" id="KW-0999">Mitochondrion inner membrane</keyword>
<keyword evidence="2" id="KW-0496">Mitochondrion</keyword>
<keyword evidence="4" id="KW-1185">Reference proteome</keyword>
<name>A0A1Y1HYK9_KLENI</name>
<evidence type="ECO:0000256" key="2">
    <source>
        <dbReference type="RuleBase" id="RU363103"/>
    </source>
</evidence>
<sequence>MAGALKVLRHVYDRIRGQGIKETFVKAKDQGFINSLLDGNLFETKVLKGEGKLVGEDKLGNKYYERLTDTQFGRHRWVEYKDNTSYNASTVPPEWHGWLHYITDYTPSEIQAFTPFYSKEHKANQTGKGAEHIYHPKGHFQAKDDKRTRWQRVEPWKPT</sequence>
<evidence type="ECO:0000313" key="3">
    <source>
        <dbReference type="EMBL" id="GAQ81627.1"/>
    </source>
</evidence>
<keyword evidence="2" id="KW-0249">Electron transport</keyword>
<keyword evidence="2" id="KW-0813">Transport</keyword>
<comment type="similarity">
    <text evidence="1 2">Belongs to the complex I NDUFA12 subunit family.</text>
</comment>
<proteinExistence type="inferred from homology"/>
<evidence type="ECO:0000256" key="1">
    <source>
        <dbReference type="ARBA" id="ARBA00007355"/>
    </source>
</evidence>
<dbReference type="GO" id="GO:0045271">
    <property type="term" value="C:respiratory chain complex I"/>
    <property type="evidence" value="ECO:0000318"/>
    <property type="project" value="GO_Central"/>
</dbReference>
<dbReference type="STRING" id="105231.A0A1Y1HYK9"/>
<reference evidence="3 4" key="1">
    <citation type="journal article" date="2014" name="Nat. Commun.">
        <title>Klebsormidium flaccidum genome reveals primary factors for plant terrestrial adaptation.</title>
        <authorList>
            <person name="Hori K."/>
            <person name="Maruyama F."/>
            <person name="Fujisawa T."/>
            <person name="Togashi T."/>
            <person name="Yamamoto N."/>
            <person name="Seo M."/>
            <person name="Sato S."/>
            <person name="Yamada T."/>
            <person name="Mori H."/>
            <person name="Tajima N."/>
            <person name="Moriyama T."/>
            <person name="Ikeuchi M."/>
            <person name="Watanabe M."/>
            <person name="Wada H."/>
            <person name="Kobayashi K."/>
            <person name="Saito M."/>
            <person name="Masuda T."/>
            <person name="Sasaki-Sekimoto Y."/>
            <person name="Mashiguchi K."/>
            <person name="Awai K."/>
            <person name="Shimojima M."/>
            <person name="Masuda S."/>
            <person name="Iwai M."/>
            <person name="Nobusawa T."/>
            <person name="Narise T."/>
            <person name="Kondo S."/>
            <person name="Saito H."/>
            <person name="Sato R."/>
            <person name="Murakawa M."/>
            <person name="Ihara Y."/>
            <person name="Oshima-Yamada Y."/>
            <person name="Ohtaka K."/>
            <person name="Satoh M."/>
            <person name="Sonobe K."/>
            <person name="Ishii M."/>
            <person name="Ohtani R."/>
            <person name="Kanamori-Sato M."/>
            <person name="Honoki R."/>
            <person name="Miyazaki D."/>
            <person name="Mochizuki H."/>
            <person name="Umetsu J."/>
            <person name="Higashi K."/>
            <person name="Shibata D."/>
            <person name="Kamiya Y."/>
            <person name="Sato N."/>
            <person name="Nakamura Y."/>
            <person name="Tabata S."/>
            <person name="Ida S."/>
            <person name="Kurokawa K."/>
            <person name="Ohta H."/>
        </authorList>
    </citation>
    <scope>NUCLEOTIDE SEQUENCE [LARGE SCALE GENOMIC DNA]</scope>
    <source>
        <strain evidence="3 4">NIES-2285</strain>
    </source>
</reference>
<organism evidence="3 4">
    <name type="scientific">Klebsormidium nitens</name>
    <name type="common">Green alga</name>
    <name type="synonym">Ulothrix nitens</name>
    <dbReference type="NCBI Taxonomy" id="105231"/>
    <lineage>
        <taxon>Eukaryota</taxon>
        <taxon>Viridiplantae</taxon>
        <taxon>Streptophyta</taxon>
        <taxon>Klebsormidiophyceae</taxon>
        <taxon>Klebsormidiales</taxon>
        <taxon>Klebsormidiaceae</taxon>
        <taxon>Klebsormidium</taxon>
    </lineage>
</organism>
<dbReference type="AlphaFoldDB" id="A0A1Y1HYK9"/>
<dbReference type="GO" id="GO:0005743">
    <property type="term" value="C:mitochondrial inner membrane"/>
    <property type="evidence" value="ECO:0007669"/>
    <property type="project" value="UniProtKB-SubCell"/>
</dbReference>
<dbReference type="OrthoDB" id="274641at2759"/>
<comment type="subcellular location">
    <subcellularLocation>
        <location evidence="2">Mitochondrion inner membrane</location>
        <topology evidence="2">Peripheral membrane protein</topology>
        <orientation evidence="2">Matrix side</orientation>
    </subcellularLocation>
</comment>
<comment type="function">
    <text evidence="2">Accessory subunit of the mitochondrial membrane respiratory chain NADH dehydrogenase (Complex I), that is believed not to be involved in catalysis. Complex I functions in the transfer of electrons from NADH to the respiratory chain. The immediate electron acceptor for the enzyme is believed to be ubiquinone.</text>
</comment>
<accession>A0A1Y1HYK9</accession>
<gene>
    <name evidence="3" type="ORF">KFL_000850430</name>
</gene>
<dbReference type="Pfam" id="PF05071">
    <property type="entry name" value="NDUFA12"/>
    <property type="match status" value="1"/>
</dbReference>
<dbReference type="EMBL" id="DF237034">
    <property type="protein sequence ID" value="GAQ81627.1"/>
    <property type="molecule type" value="Genomic_DNA"/>
</dbReference>
<dbReference type="OMA" id="EEYIYHS"/>
<dbReference type="PANTHER" id="PTHR12910:SF2">
    <property type="entry name" value="NADH DEHYDROGENASE [UBIQUINONE] 1 ALPHA SUBCOMPLEX SUBUNIT 12"/>
    <property type="match status" value="1"/>
</dbReference>
<dbReference type="PANTHER" id="PTHR12910">
    <property type="entry name" value="NADH-UBIQUINONE OXIDOREDUCTASE SUBUNIT B17.2"/>
    <property type="match status" value="1"/>
</dbReference>
<protein>
    <recommendedName>
        <fullName evidence="2">NADH dehydrogenase [ubiquinone] 1 alpha subcomplex subunit 12</fullName>
    </recommendedName>
</protein>
<dbReference type="Proteomes" id="UP000054558">
    <property type="component" value="Unassembled WGS sequence"/>
</dbReference>
<keyword evidence="2" id="KW-0472">Membrane</keyword>
<keyword evidence="2" id="KW-0679">Respiratory chain</keyword>
<dbReference type="InterPro" id="IPR007763">
    <property type="entry name" value="NDUFA12"/>
</dbReference>
<evidence type="ECO:0000313" key="4">
    <source>
        <dbReference type="Proteomes" id="UP000054558"/>
    </source>
</evidence>